<sequence length="191" mass="20233">MKTVQPLYIVGIGGSAGALNAYRGLLDAMPPDTGMAFVVISHMMPTAHSQLTRILSRHTEMSVLLASDGMSIHTNHVYVMPPDSDLTVENFKLKLISPRTGRNKQVDLFFISLAEAMGVRAVGIILSGYDGDGTEGCKQIKANGGKTFAQDSSAEVGNMPLSAQAAGCVDFVLPVNKIPDKLKSLAAALET</sequence>
<accession>A0A5C6YS21</accession>
<dbReference type="Gene3D" id="3.40.50.180">
    <property type="entry name" value="Methylesterase CheB, C-terminal domain"/>
    <property type="match status" value="1"/>
</dbReference>
<dbReference type="PROSITE" id="PS50122">
    <property type="entry name" value="CHEB"/>
    <property type="match status" value="1"/>
</dbReference>
<dbReference type="GO" id="GO:0006935">
    <property type="term" value="P:chemotaxis"/>
    <property type="evidence" value="ECO:0007669"/>
    <property type="project" value="UniProtKB-UniRule"/>
</dbReference>
<feature type="active site" evidence="4">
    <location>
        <position position="15"/>
    </location>
</feature>
<comment type="caution">
    <text evidence="6">The sequence shown here is derived from an EMBL/GenBank/DDBJ whole genome shotgun (WGS) entry which is preliminary data.</text>
</comment>
<dbReference type="PANTHER" id="PTHR42872:SF6">
    <property type="entry name" value="PROTEIN-GLUTAMATE METHYLESTERASE_PROTEIN-GLUTAMINE GLUTAMINASE"/>
    <property type="match status" value="1"/>
</dbReference>
<keyword evidence="4" id="KW-0145">Chemotaxis</keyword>
<dbReference type="EMBL" id="VORU01000003">
    <property type="protein sequence ID" value="TXD69826.1"/>
    <property type="molecule type" value="Genomic_DNA"/>
</dbReference>
<dbReference type="CDD" id="cd16434">
    <property type="entry name" value="CheB-CheR_fusion"/>
    <property type="match status" value="1"/>
</dbReference>
<gene>
    <name evidence="6" type="ORF">ESV24_05130</name>
</gene>
<dbReference type="SUPFAM" id="SSF52738">
    <property type="entry name" value="Methylesterase CheB, C-terminal domain"/>
    <property type="match status" value="1"/>
</dbReference>
<feature type="domain" description="CheB-type methylesterase" evidence="5">
    <location>
        <begin position="6"/>
        <end position="189"/>
    </location>
</feature>
<dbReference type="PANTHER" id="PTHR42872">
    <property type="entry name" value="PROTEIN-GLUTAMATE METHYLESTERASE/PROTEIN-GLUTAMINE GLUTAMINASE"/>
    <property type="match status" value="1"/>
</dbReference>
<dbReference type="Pfam" id="PF01339">
    <property type="entry name" value="CheB_methylest"/>
    <property type="match status" value="1"/>
</dbReference>
<evidence type="ECO:0000313" key="7">
    <source>
        <dbReference type="Proteomes" id="UP000321945"/>
    </source>
</evidence>
<dbReference type="InterPro" id="IPR035909">
    <property type="entry name" value="CheB_C"/>
</dbReference>
<keyword evidence="1 4" id="KW-0378">Hydrolase</keyword>
<dbReference type="Proteomes" id="UP000321945">
    <property type="component" value="Unassembled WGS sequence"/>
</dbReference>
<evidence type="ECO:0000256" key="2">
    <source>
        <dbReference type="ARBA" id="ARBA00039140"/>
    </source>
</evidence>
<proteinExistence type="predicted"/>
<evidence type="ECO:0000256" key="4">
    <source>
        <dbReference type="PROSITE-ProRule" id="PRU00050"/>
    </source>
</evidence>
<dbReference type="GO" id="GO:0008984">
    <property type="term" value="F:protein-glutamate methylesterase activity"/>
    <property type="evidence" value="ECO:0007669"/>
    <property type="project" value="UniProtKB-EC"/>
</dbReference>
<organism evidence="6 7">
    <name type="scientific">Aequorivita lipolytica</name>
    <dbReference type="NCBI Taxonomy" id="153267"/>
    <lineage>
        <taxon>Bacteria</taxon>
        <taxon>Pseudomonadati</taxon>
        <taxon>Bacteroidota</taxon>
        <taxon>Flavobacteriia</taxon>
        <taxon>Flavobacteriales</taxon>
        <taxon>Flavobacteriaceae</taxon>
        <taxon>Aequorivita</taxon>
    </lineage>
</organism>
<evidence type="ECO:0000259" key="5">
    <source>
        <dbReference type="PROSITE" id="PS50122"/>
    </source>
</evidence>
<dbReference type="InterPro" id="IPR000673">
    <property type="entry name" value="Sig_transdc_resp-reg_Me-estase"/>
</dbReference>
<evidence type="ECO:0000256" key="3">
    <source>
        <dbReference type="ARBA" id="ARBA00048267"/>
    </source>
</evidence>
<dbReference type="AlphaFoldDB" id="A0A5C6YS21"/>
<evidence type="ECO:0000256" key="1">
    <source>
        <dbReference type="ARBA" id="ARBA00022801"/>
    </source>
</evidence>
<feature type="active site" evidence="4">
    <location>
        <position position="132"/>
    </location>
</feature>
<comment type="catalytic activity">
    <reaction evidence="3">
        <text>[protein]-L-glutamate 5-O-methyl ester + H2O = L-glutamyl-[protein] + methanol + H(+)</text>
        <dbReference type="Rhea" id="RHEA:23236"/>
        <dbReference type="Rhea" id="RHEA-COMP:10208"/>
        <dbReference type="Rhea" id="RHEA-COMP:10311"/>
        <dbReference type="ChEBI" id="CHEBI:15377"/>
        <dbReference type="ChEBI" id="CHEBI:15378"/>
        <dbReference type="ChEBI" id="CHEBI:17790"/>
        <dbReference type="ChEBI" id="CHEBI:29973"/>
        <dbReference type="ChEBI" id="CHEBI:82795"/>
        <dbReference type="EC" id="3.1.1.61"/>
    </reaction>
</comment>
<dbReference type="GO" id="GO:0005737">
    <property type="term" value="C:cytoplasm"/>
    <property type="evidence" value="ECO:0007669"/>
    <property type="project" value="InterPro"/>
</dbReference>
<dbReference type="OrthoDB" id="649924at2"/>
<feature type="active site" evidence="4">
    <location>
        <position position="42"/>
    </location>
</feature>
<dbReference type="GO" id="GO:0000156">
    <property type="term" value="F:phosphorelay response regulator activity"/>
    <property type="evidence" value="ECO:0007669"/>
    <property type="project" value="InterPro"/>
</dbReference>
<dbReference type="RefSeq" id="WP_111814735.1">
    <property type="nucleotide sequence ID" value="NZ_CBCRZQ010000002.1"/>
</dbReference>
<name>A0A5C6YS21_9FLAO</name>
<reference evidence="6 7" key="1">
    <citation type="submission" date="2019-08" db="EMBL/GenBank/DDBJ databases">
        <title>Genome of Aequorivita lipolytica Y10-2 (type strain).</title>
        <authorList>
            <person name="Bowman J.P."/>
        </authorList>
    </citation>
    <scope>NUCLEOTIDE SEQUENCE [LARGE SCALE GENOMIC DNA]</scope>
    <source>
        <strain evidence="6 7">Y10-2</strain>
    </source>
</reference>
<protein>
    <recommendedName>
        <fullName evidence="2">protein-glutamate methylesterase</fullName>
        <ecNumber evidence="2">3.1.1.61</ecNumber>
    </recommendedName>
</protein>
<dbReference type="EC" id="3.1.1.61" evidence="2"/>
<keyword evidence="7" id="KW-1185">Reference proteome</keyword>
<evidence type="ECO:0000313" key="6">
    <source>
        <dbReference type="EMBL" id="TXD69826.1"/>
    </source>
</evidence>